<dbReference type="STRING" id="159449.B4N89_27010"/>
<keyword evidence="2 5" id="KW-0479">Metal-binding</keyword>
<dbReference type="InterPro" id="IPR003819">
    <property type="entry name" value="TauD/TfdA-like"/>
</dbReference>
<gene>
    <name evidence="7" type="ORF">B4N89_27010</name>
</gene>
<proteinExistence type="inferred from homology"/>
<evidence type="ECO:0000256" key="4">
    <source>
        <dbReference type="ARBA" id="ARBA00023004"/>
    </source>
</evidence>
<dbReference type="AlphaFoldDB" id="A0A1T3P4V3"/>
<keyword evidence="3" id="KW-0560">Oxidoreductase</keyword>
<sequence>MTHTASTPPDLDGDGTIPRLDLTAQESAVLRDVAERLVDADPARPLDRQLDTIAVRAQELPVRVRTVLTRFRLTGQPYGGLLLSGLTLDPTLIGPTPTDQSNPPRSRELDCATALLLLIGSLLGSPFSSLTQQSGRLTGDMFPVPEHEHEKLGSSSTTMLHWHIEDAFHPHRADWLVLLGLRNHDDIATTFVPVTDLDLDPDIKRVLFEERFVILPDKSHSTTLRTPMTGNSDHHPSAETFERIIAATHRPRELAVLTGDPDAPFLCIDPPYMRRRLRDPEAERALDTLIDTIDRSLRDVVVAPGQALIVDNKRAVHGRRPFRARYDGTDRWLRRVKVTADLRPTEGRRFGPHGRALV</sequence>
<comment type="similarity">
    <text evidence="1">Belongs to the clavaminate synthase family.</text>
</comment>
<dbReference type="InterPro" id="IPR042098">
    <property type="entry name" value="TauD-like_sf"/>
</dbReference>
<keyword evidence="4 5" id="KW-0408">Iron</keyword>
<dbReference type="InterPro" id="IPR014503">
    <property type="entry name" value="Clavaminate_syn-like"/>
</dbReference>
<evidence type="ECO:0000256" key="5">
    <source>
        <dbReference type="PIRSR" id="PIRSR019543-2"/>
    </source>
</evidence>
<evidence type="ECO:0000259" key="6">
    <source>
        <dbReference type="Pfam" id="PF02668"/>
    </source>
</evidence>
<feature type="binding site" evidence="5">
    <location>
        <position position="163"/>
    </location>
    <ligand>
        <name>Fe cation</name>
        <dbReference type="ChEBI" id="CHEBI:24875"/>
    </ligand>
</feature>
<dbReference type="EMBL" id="MWQN01000001">
    <property type="protein sequence ID" value="OPC84093.1"/>
    <property type="molecule type" value="Genomic_DNA"/>
</dbReference>
<dbReference type="Gene3D" id="3.60.130.10">
    <property type="entry name" value="Clavaminate synthase-like"/>
    <property type="match status" value="1"/>
</dbReference>
<evidence type="ECO:0000256" key="2">
    <source>
        <dbReference type="ARBA" id="ARBA00022723"/>
    </source>
</evidence>
<dbReference type="RefSeq" id="WP_078978386.1">
    <property type="nucleotide sequence ID" value="NZ_MWQN01000001.1"/>
</dbReference>
<dbReference type="Proteomes" id="UP000190037">
    <property type="component" value="Unassembled WGS sequence"/>
</dbReference>
<dbReference type="NCBIfam" id="NF041363">
    <property type="entry name" value="GntD_guanitoxin"/>
    <property type="match status" value="1"/>
</dbReference>
<feature type="binding site" evidence="5">
    <location>
        <position position="165"/>
    </location>
    <ligand>
        <name>Fe cation</name>
        <dbReference type="ChEBI" id="CHEBI:24875"/>
    </ligand>
</feature>
<accession>A0A1T3P4V3</accession>
<protein>
    <submittedName>
        <fullName evidence="7">Clavaminate synthase</fullName>
    </submittedName>
</protein>
<dbReference type="GO" id="GO:0016491">
    <property type="term" value="F:oxidoreductase activity"/>
    <property type="evidence" value="ECO:0007669"/>
    <property type="project" value="UniProtKB-KW"/>
</dbReference>
<name>A0A1T3P4V3_9ACTN</name>
<feature type="domain" description="TauD/TfdA-like" evidence="6">
    <location>
        <begin position="118"/>
        <end position="336"/>
    </location>
</feature>
<evidence type="ECO:0000313" key="8">
    <source>
        <dbReference type="Proteomes" id="UP000190037"/>
    </source>
</evidence>
<dbReference type="OrthoDB" id="3872700at2"/>
<dbReference type="InterPro" id="IPR053447">
    <property type="entry name" value="Alpha-KG_dependent_hydroxylase"/>
</dbReference>
<dbReference type="Pfam" id="PF02668">
    <property type="entry name" value="TauD"/>
    <property type="match status" value="1"/>
</dbReference>
<keyword evidence="8" id="KW-1185">Reference proteome</keyword>
<evidence type="ECO:0000256" key="1">
    <source>
        <dbReference type="ARBA" id="ARBA00008425"/>
    </source>
</evidence>
<evidence type="ECO:0000313" key="7">
    <source>
        <dbReference type="EMBL" id="OPC84093.1"/>
    </source>
</evidence>
<reference evidence="7 8" key="1">
    <citation type="submission" date="2017-03" db="EMBL/GenBank/DDBJ databases">
        <title>Draft genome sequence of Streptomyces scabrisporus NF3, endophyte isolated from Amphipterygium adstringens.</title>
        <authorList>
            <person name="Vazquez M."/>
            <person name="Ceapa C.D."/>
            <person name="Rodriguez Luna D."/>
            <person name="Sanchez Esquivel S."/>
        </authorList>
    </citation>
    <scope>NUCLEOTIDE SEQUENCE [LARGE SCALE GENOMIC DNA]</scope>
    <source>
        <strain evidence="7 8">NF3</strain>
    </source>
</reference>
<dbReference type="PIRSF" id="PIRSF019543">
    <property type="entry name" value="Clavaminate_syn"/>
    <property type="match status" value="1"/>
</dbReference>
<dbReference type="SUPFAM" id="SSF51197">
    <property type="entry name" value="Clavaminate synthase-like"/>
    <property type="match status" value="1"/>
</dbReference>
<comment type="caution">
    <text evidence="7">The sequence shown here is derived from an EMBL/GenBank/DDBJ whole genome shotgun (WGS) entry which is preliminary data.</text>
</comment>
<organism evidence="7 8">
    <name type="scientific">Embleya scabrispora</name>
    <dbReference type="NCBI Taxonomy" id="159449"/>
    <lineage>
        <taxon>Bacteria</taxon>
        <taxon>Bacillati</taxon>
        <taxon>Actinomycetota</taxon>
        <taxon>Actinomycetes</taxon>
        <taxon>Kitasatosporales</taxon>
        <taxon>Streptomycetaceae</taxon>
        <taxon>Embleya</taxon>
    </lineage>
</organism>
<dbReference type="GO" id="GO:0005506">
    <property type="term" value="F:iron ion binding"/>
    <property type="evidence" value="ECO:0007669"/>
    <property type="project" value="InterPro"/>
</dbReference>
<evidence type="ECO:0000256" key="3">
    <source>
        <dbReference type="ARBA" id="ARBA00023002"/>
    </source>
</evidence>